<dbReference type="SUPFAM" id="SSF109604">
    <property type="entry name" value="HD-domain/PDEase-like"/>
    <property type="match status" value="1"/>
</dbReference>
<proteinExistence type="predicted"/>
<dbReference type="Gene3D" id="1.10.3210.10">
    <property type="entry name" value="Hypothetical protein af1432"/>
    <property type="match status" value="1"/>
</dbReference>
<evidence type="ECO:0000313" key="1">
    <source>
        <dbReference type="EMBL" id="MPM53172.1"/>
    </source>
</evidence>
<sequence>MKEFPLDICAYKENPRFNQMVRRESELYKRSGDIRSEFMRDYTRIIHCPAFRRLKHKTQAFFSPQSDHICTRI</sequence>
<keyword evidence="1" id="KW-0378">Hydrolase</keyword>
<reference evidence="1" key="1">
    <citation type="submission" date="2019-08" db="EMBL/GenBank/DDBJ databases">
        <authorList>
            <person name="Kucharzyk K."/>
            <person name="Murdoch R.W."/>
            <person name="Higgins S."/>
            <person name="Loffler F."/>
        </authorList>
    </citation>
    <scope>NUCLEOTIDE SEQUENCE</scope>
</reference>
<dbReference type="GO" id="GO:0016787">
    <property type="term" value="F:hydrolase activity"/>
    <property type="evidence" value="ECO:0007669"/>
    <property type="project" value="UniProtKB-KW"/>
</dbReference>
<organism evidence="1">
    <name type="scientific">bioreactor metagenome</name>
    <dbReference type="NCBI Taxonomy" id="1076179"/>
    <lineage>
        <taxon>unclassified sequences</taxon>
        <taxon>metagenomes</taxon>
        <taxon>ecological metagenomes</taxon>
    </lineage>
</organism>
<accession>A0A645AIW7</accession>
<dbReference type="EMBL" id="VSSQ01014208">
    <property type="protein sequence ID" value="MPM53172.1"/>
    <property type="molecule type" value="Genomic_DNA"/>
</dbReference>
<name>A0A645AIW7_9ZZZZ</name>
<comment type="caution">
    <text evidence="1">The sequence shown here is derived from an EMBL/GenBank/DDBJ whole genome shotgun (WGS) entry which is preliminary data.</text>
</comment>
<dbReference type="AlphaFoldDB" id="A0A645AIW7"/>
<protein>
    <submittedName>
        <fullName evidence="1">Deoxyguanosinetriphosphate triphosphohydrolase-like protein</fullName>
    </submittedName>
</protein>
<gene>
    <name evidence="1" type="ORF">SDC9_99937</name>
</gene>